<dbReference type="InterPro" id="IPR004143">
    <property type="entry name" value="BPL_LPL_catalytic"/>
</dbReference>
<gene>
    <name evidence="7" type="ORF">H4W31_002647</name>
</gene>
<dbReference type="CDD" id="cd16442">
    <property type="entry name" value="BPL"/>
    <property type="match status" value="1"/>
</dbReference>
<feature type="domain" description="Biotin protein ligase C-terminal" evidence="5">
    <location>
        <begin position="296"/>
        <end position="342"/>
    </location>
</feature>
<evidence type="ECO:0000313" key="7">
    <source>
        <dbReference type="EMBL" id="MBE1487009.1"/>
    </source>
</evidence>
<feature type="domain" description="BPL/LPL catalytic" evidence="6">
    <location>
        <begin position="84"/>
        <end position="226"/>
    </location>
</feature>
<reference evidence="7" key="1">
    <citation type="submission" date="2020-10" db="EMBL/GenBank/DDBJ databases">
        <title>Sequencing the genomes of 1000 actinobacteria strains.</title>
        <authorList>
            <person name="Klenk H.-P."/>
        </authorList>
    </citation>
    <scope>NUCLEOTIDE SEQUENCE</scope>
    <source>
        <strain evidence="7">DSM 46832</strain>
    </source>
</reference>
<evidence type="ECO:0000256" key="2">
    <source>
        <dbReference type="ARBA" id="ARBA00023267"/>
    </source>
</evidence>
<evidence type="ECO:0000259" key="6">
    <source>
        <dbReference type="Pfam" id="PF03099"/>
    </source>
</evidence>
<name>A0A927M3I5_9ACTN</name>
<dbReference type="PANTHER" id="PTHR12835">
    <property type="entry name" value="BIOTIN PROTEIN LIGASE"/>
    <property type="match status" value="1"/>
</dbReference>
<organism evidence="7 8">
    <name type="scientific">Plantactinospora soyae</name>
    <dbReference type="NCBI Taxonomy" id="1544732"/>
    <lineage>
        <taxon>Bacteria</taxon>
        <taxon>Bacillati</taxon>
        <taxon>Actinomycetota</taxon>
        <taxon>Actinomycetes</taxon>
        <taxon>Micromonosporales</taxon>
        <taxon>Micromonosporaceae</taxon>
        <taxon>Plantactinospora</taxon>
    </lineage>
</organism>
<dbReference type="Pfam" id="PF03099">
    <property type="entry name" value="BPL_LplA_LipB"/>
    <property type="match status" value="1"/>
</dbReference>
<dbReference type="NCBIfam" id="TIGR00121">
    <property type="entry name" value="birA_ligase"/>
    <property type="match status" value="1"/>
</dbReference>
<keyword evidence="2" id="KW-0092">Biotin</keyword>
<keyword evidence="1 7" id="KW-0436">Ligase</keyword>
<dbReference type="Gene3D" id="3.30.930.10">
    <property type="entry name" value="Bira Bifunctional Protein, Domain 2"/>
    <property type="match status" value="1"/>
</dbReference>
<dbReference type="SUPFAM" id="SSF55681">
    <property type="entry name" value="Class II aaRS and biotin synthetases"/>
    <property type="match status" value="1"/>
</dbReference>
<dbReference type="Pfam" id="PF02237">
    <property type="entry name" value="BPL_C"/>
    <property type="match status" value="1"/>
</dbReference>
<dbReference type="PANTHER" id="PTHR12835:SF5">
    <property type="entry name" value="BIOTIN--PROTEIN LIGASE"/>
    <property type="match status" value="1"/>
</dbReference>
<dbReference type="InterPro" id="IPR004408">
    <property type="entry name" value="Biotin_CoA_COase_ligase"/>
</dbReference>
<evidence type="ECO:0000313" key="8">
    <source>
        <dbReference type="Proteomes" id="UP000649753"/>
    </source>
</evidence>
<evidence type="ECO:0000256" key="1">
    <source>
        <dbReference type="ARBA" id="ARBA00022598"/>
    </source>
</evidence>
<protein>
    <recommendedName>
        <fullName evidence="3">biotin--[biotin carboxyl-carrier protein] ligase</fullName>
        <ecNumber evidence="3">6.3.4.15</ecNumber>
    </recommendedName>
</protein>
<proteinExistence type="predicted"/>
<sequence length="344" mass="35941">MTRPPPVVHGCAVPPGGVVGAPVSSPYAGLMPGSPYTDLDRPPLDARRLERALITPDGLWSRLALRVETGSTNADAAEAARSGEPEGLVVVAERQTAGRGRRGRSWESPARAGIAVSVLLRPGLADPERDWPAAPPHRYGWLPLLAGVALVEAVDLLAELDAALKWPNDLLVWPDPKPPDRPPLPATPADGPDWAPGEAKCAGILAEGVAGTGGEPPAVVLGVGVNVTLRADELPVNPTGLPATSLQLAGAAATDRDPLLRALLRGIARWYDRWRTAGGDAEACGLHEAYLRHCATLGREVRVLLPGGNDLVGTARTIDPDGQLVLDSAAGERRIAAGDVLHLR</sequence>
<comment type="caution">
    <text evidence="7">The sequence shown here is derived from an EMBL/GenBank/DDBJ whole genome shotgun (WGS) entry which is preliminary data.</text>
</comment>
<feature type="region of interest" description="Disordered" evidence="4">
    <location>
        <begin position="176"/>
        <end position="196"/>
    </location>
</feature>
<evidence type="ECO:0000259" key="5">
    <source>
        <dbReference type="Pfam" id="PF02237"/>
    </source>
</evidence>
<accession>A0A927M3I5</accession>
<dbReference type="EC" id="6.3.4.15" evidence="3"/>
<dbReference type="Gene3D" id="2.30.30.100">
    <property type="match status" value="1"/>
</dbReference>
<dbReference type="GO" id="GO:0005737">
    <property type="term" value="C:cytoplasm"/>
    <property type="evidence" value="ECO:0007669"/>
    <property type="project" value="TreeGrafter"/>
</dbReference>
<keyword evidence="8" id="KW-1185">Reference proteome</keyword>
<dbReference type="Proteomes" id="UP000649753">
    <property type="component" value="Unassembled WGS sequence"/>
</dbReference>
<dbReference type="AlphaFoldDB" id="A0A927M3I5"/>
<dbReference type="GO" id="GO:0004077">
    <property type="term" value="F:biotin--[biotin carboxyl-carrier protein] ligase activity"/>
    <property type="evidence" value="ECO:0007669"/>
    <property type="project" value="UniProtKB-EC"/>
</dbReference>
<evidence type="ECO:0000256" key="3">
    <source>
        <dbReference type="ARBA" id="ARBA00024227"/>
    </source>
</evidence>
<dbReference type="InterPro" id="IPR003142">
    <property type="entry name" value="BPL_C"/>
</dbReference>
<evidence type="ECO:0000256" key="4">
    <source>
        <dbReference type="SAM" id="MobiDB-lite"/>
    </source>
</evidence>
<dbReference type="InterPro" id="IPR045864">
    <property type="entry name" value="aa-tRNA-synth_II/BPL/LPL"/>
</dbReference>
<dbReference type="EMBL" id="JADBEB010000001">
    <property type="protein sequence ID" value="MBE1487009.1"/>
    <property type="molecule type" value="Genomic_DNA"/>
</dbReference>